<dbReference type="Proteomes" id="UP000824890">
    <property type="component" value="Unassembled WGS sequence"/>
</dbReference>
<proteinExistence type="predicted"/>
<organism evidence="2 3">
    <name type="scientific">Brassica napus</name>
    <name type="common">Rape</name>
    <dbReference type="NCBI Taxonomy" id="3708"/>
    <lineage>
        <taxon>Eukaryota</taxon>
        <taxon>Viridiplantae</taxon>
        <taxon>Streptophyta</taxon>
        <taxon>Embryophyta</taxon>
        <taxon>Tracheophyta</taxon>
        <taxon>Spermatophyta</taxon>
        <taxon>Magnoliopsida</taxon>
        <taxon>eudicotyledons</taxon>
        <taxon>Gunneridae</taxon>
        <taxon>Pentapetalae</taxon>
        <taxon>rosids</taxon>
        <taxon>malvids</taxon>
        <taxon>Brassicales</taxon>
        <taxon>Brassicaceae</taxon>
        <taxon>Brassiceae</taxon>
        <taxon>Brassica</taxon>
    </lineage>
</organism>
<reference evidence="2 3" key="1">
    <citation type="submission" date="2021-05" db="EMBL/GenBank/DDBJ databases">
        <title>Genome Assembly of Synthetic Allotetraploid Brassica napus Reveals Homoeologous Exchanges between Subgenomes.</title>
        <authorList>
            <person name="Davis J.T."/>
        </authorList>
    </citation>
    <scope>NUCLEOTIDE SEQUENCE [LARGE SCALE GENOMIC DNA]</scope>
    <source>
        <strain evidence="3">cv. Da-Ae</strain>
        <tissue evidence="2">Seedling</tissue>
    </source>
</reference>
<name>A0ABQ7Y6W1_BRANA</name>
<feature type="non-terminal residue" evidence="2">
    <location>
        <position position="111"/>
    </location>
</feature>
<keyword evidence="3" id="KW-1185">Reference proteome</keyword>
<evidence type="ECO:0000313" key="2">
    <source>
        <dbReference type="EMBL" id="KAH0863928.1"/>
    </source>
</evidence>
<evidence type="ECO:0000313" key="3">
    <source>
        <dbReference type="Proteomes" id="UP000824890"/>
    </source>
</evidence>
<feature type="region of interest" description="Disordered" evidence="1">
    <location>
        <begin position="80"/>
        <end position="111"/>
    </location>
</feature>
<comment type="caution">
    <text evidence="2">The sequence shown here is derived from an EMBL/GenBank/DDBJ whole genome shotgun (WGS) entry which is preliminary data.</text>
</comment>
<sequence>HLDVSGALEELSNLSTVNVEGKVTDEKLEIRREGLGEERRHQRRCCLLRLRSLTATLRTKRDAAAEMEMEEEIEWRLKEMEGGRREAETGLEMVKKGNTEKTRKERKKLQM</sequence>
<feature type="compositionally biased region" description="Basic and acidic residues" evidence="1">
    <location>
        <begin position="80"/>
        <end position="103"/>
    </location>
</feature>
<gene>
    <name evidence="2" type="ORF">HID58_081139</name>
</gene>
<feature type="non-terminal residue" evidence="2">
    <location>
        <position position="1"/>
    </location>
</feature>
<protein>
    <submittedName>
        <fullName evidence="2">Uncharacterized protein</fullName>
    </submittedName>
</protein>
<dbReference type="EMBL" id="JAGKQM010000018">
    <property type="protein sequence ID" value="KAH0863928.1"/>
    <property type="molecule type" value="Genomic_DNA"/>
</dbReference>
<evidence type="ECO:0000256" key="1">
    <source>
        <dbReference type="SAM" id="MobiDB-lite"/>
    </source>
</evidence>
<accession>A0ABQ7Y6W1</accession>